<evidence type="ECO:0000259" key="1">
    <source>
        <dbReference type="PROSITE" id="PS50042"/>
    </source>
</evidence>
<dbReference type="CDD" id="cd00038">
    <property type="entry name" value="CAP_ED"/>
    <property type="match status" value="2"/>
</dbReference>
<dbReference type="InterPro" id="IPR000595">
    <property type="entry name" value="cNMP-bd_dom"/>
</dbReference>
<gene>
    <name evidence="2" type="ORF">METZ01_LOCUS76200</name>
</gene>
<dbReference type="GO" id="GO:0005829">
    <property type="term" value="C:cytosol"/>
    <property type="evidence" value="ECO:0007669"/>
    <property type="project" value="TreeGrafter"/>
</dbReference>
<dbReference type="InterPro" id="IPR018488">
    <property type="entry name" value="cNMP-bd_CS"/>
</dbReference>
<feature type="domain" description="Cyclic nucleotide-binding" evidence="1">
    <location>
        <begin position="144"/>
        <end position="256"/>
    </location>
</feature>
<dbReference type="Pfam" id="PF00027">
    <property type="entry name" value="cNMP_binding"/>
    <property type="match status" value="2"/>
</dbReference>
<dbReference type="InterPro" id="IPR014710">
    <property type="entry name" value="RmlC-like_jellyroll"/>
</dbReference>
<dbReference type="InterPro" id="IPR050503">
    <property type="entry name" value="cAMP-dep_PK_reg_su-like"/>
</dbReference>
<dbReference type="Gene3D" id="2.60.120.10">
    <property type="entry name" value="Jelly Rolls"/>
    <property type="match status" value="2"/>
</dbReference>
<evidence type="ECO:0000313" key="2">
    <source>
        <dbReference type="EMBL" id="SVA23346.1"/>
    </source>
</evidence>
<dbReference type="EMBL" id="UINC01005755">
    <property type="protein sequence ID" value="SVA23346.1"/>
    <property type="molecule type" value="Genomic_DNA"/>
</dbReference>
<dbReference type="SMART" id="SM00100">
    <property type="entry name" value="cNMP"/>
    <property type="match status" value="2"/>
</dbReference>
<dbReference type="PROSITE" id="PS00888">
    <property type="entry name" value="CNMP_BINDING_1"/>
    <property type="match status" value="1"/>
</dbReference>
<dbReference type="PROSITE" id="PS50042">
    <property type="entry name" value="CNMP_BINDING_3"/>
    <property type="match status" value="2"/>
</dbReference>
<dbReference type="AlphaFoldDB" id="A0A381U555"/>
<organism evidence="2">
    <name type="scientific">marine metagenome</name>
    <dbReference type="NCBI Taxonomy" id="408172"/>
    <lineage>
        <taxon>unclassified sequences</taxon>
        <taxon>metagenomes</taxon>
        <taxon>ecological metagenomes</taxon>
    </lineage>
</organism>
<dbReference type="InterPro" id="IPR018490">
    <property type="entry name" value="cNMP-bd_dom_sf"/>
</dbReference>
<dbReference type="PANTHER" id="PTHR11635:SF152">
    <property type="entry name" value="CAMP-DEPENDENT PROTEIN KINASE TYPE I REGULATORY SUBUNIT-RELATED"/>
    <property type="match status" value="1"/>
</dbReference>
<dbReference type="GO" id="GO:0005952">
    <property type="term" value="C:cAMP-dependent protein kinase complex"/>
    <property type="evidence" value="ECO:0007669"/>
    <property type="project" value="InterPro"/>
</dbReference>
<name>A0A381U555_9ZZZZ</name>
<protein>
    <recommendedName>
        <fullName evidence="1">Cyclic nucleotide-binding domain-containing protein</fullName>
    </recommendedName>
</protein>
<feature type="domain" description="Cyclic nucleotide-binding" evidence="1">
    <location>
        <begin position="1"/>
        <end position="122"/>
    </location>
</feature>
<sequence>MFNGLSIEDFRRLAKLFTIKTFQKGDELIKQGAIGSTFFIITHGIVSVKRYDNYNNYTMELNQLVNSDFFGEMSLLTSKPCSASVISEATTETLQLSKDDFDRLLFENNYIKDIIENYFNRRNRNLKNHKKESIMEQLNQISGIFGKLNTAEISLLENKFKWKWIPKGTDLIKKDTYIKQLYFVTNGRFESYDERDDKNEYQINEILLNEPIGEESLFYNTKTSCHVRSLIDSEVLILKRSDFHSIISKNKNLYKKFEILIDKRRAQRYLKKKEDSQPLLYLSKKELEELVSTDDIVKRNYMITDGYYRLGKGLYTMFGKRQIAWPLVGSRASHTAGYSIRKEDRSFKLPVIFGFAHHYFDIIFAYFLTHSIGKYLQNTVDIIATCIGHGNLKIFMEIGPAISDFIHLFGQNLEIDEKKFKLFIKGFDNSPSENGGQYYLIKAFECWYEAKFEKQFHKQGQLVIAGNIYIALQEQIRVQPDIQEALSAPFRYKTGDQFANIIFNNKFAKYVPFNKFFKKVVIKFESYFWNNVGSITKKLITSRMMSLRLINTDLWLGGKLPDNFVNLKEIQNFTLPSLIQLNEEYTFKSKIKGMDWSNFKHRMGFIVPLLIESHLTLGEFIKKDDL</sequence>
<accession>A0A381U555</accession>
<reference evidence="2" key="1">
    <citation type="submission" date="2018-05" db="EMBL/GenBank/DDBJ databases">
        <authorList>
            <person name="Lanie J.A."/>
            <person name="Ng W.-L."/>
            <person name="Kazmierczak K.M."/>
            <person name="Andrzejewski T.M."/>
            <person name="Davidsen T.M."/>
            <person name="Wayne K.J."/>
            <person name="Tettelin H."/>
            <person name="Glass J.I."/>
            <person name="Rusch D."/>
            <person name="Podicherti R."/>
            <person name="Tsui H.-C.T."/>
            <person name="Winkler M.E."/>
        </authorList>
    </citation>
    <scope>NUCLEOTIDE SEQUENCE</scope>
</reference>
<dbReference type="PANTHER" id="PTHR11635">
    <property type="entry name" value="CAMP-DEPENDENT PROTEIN KINASE REGULATORY CHAIN"/>
    <property type="match status" value="1"/>
</dbReference>
<dbReference type="SUPFAM" id="SSF51206">
    <property type="entry name" value="cAMP-binding domain-like"/>
    <property type="match status" value="2"/>
</dbReference>
<proteinExistence type="predicted"/>